<feature type="domain" description="HTH tetR-type" evidence="3">
    <location>
        <begin position="42"/>
        <end position="65"/>
    </location>
</feature>
<proteinExistence type="predicted"/>
<organism evidence="4 5">
    <name type="scientific">Pseudonocardia abyssalis</name>
    <dbReference type="NCBI Taxonomy" id="2792008"/>
    <lineage>
        <taxon>Bacteria</taxon>
        <taxon>Bacillati</taxon>
        <taxon>Actinomycetota</taxon>
        <taxon>Actinomycetes</taxon>
        <taxon>Pseudonocardiales</taxon>
        <taxon>Pseudonocardiaceae</taxon>
        <taxon>Pseudonocardia</taxon>
    </lineage>
</organism>
<accession>A0ABS6ULC8</accession>
<gene>
    <name evidence="4" type="ORF">I4I81_02000</name>
</gene>
<dbReference type="Pfam" id="PF00440">
    <property type="entry name" value="TetR_N"/>
    <property type="match status" value="1"/>
</dbReference>
<evidence type="ECO:0000313" key="4">
    <source>
        <dbReference type="EMBL" id="MBW0133032.1"/>
    </source>
</evidence>
<evidence type="ECO:0000259" key="3">
    <source>
        <dbReference type="Pfam" id="PF00440"/>
    </source>
</evidence>
<dbReference type="EMBL" id="JADQDK010000001">
    <property type="protein sequence ID" value="MBW0133032.1"/>
    <property type="molecule type" value="Genomic_DNA"/>
</dbReference>
<name>A0ABS6ULC8_9PSEU</name>
<feature type="region of interest" description="Disordered" evidence="2">
    <location>
        <begin position="1"/>
        <end position="38"/>
    </location>
</feature>
<feature type="compositionally biased region" description="Pro residues" evidence="2">
    <location>
        <begin position="12"/>
        <end position="24"/>
    </location>
</feature>
<comment type="caution">
    <text evidence="4">The sequence shown here is derived from an EMBL/GenBank/DDBJ whole genome shotgun (WGS) entry which is preliminary data.</text>
</comment>
<protein>
    <submittedName>
        <fullName evidence="4">TetR/AcrR family transcriptional regulator</fullName>
    </submittedName>
</protein>
<sequence>MPPRRRRRGTIPPLPRGPTPPARPCPRRVRRDPRHARVPGHVDEVAAGVGLSKPTLHHYFRDKEEPLVRVYSDVLDGSLRMARETVAAAPPRSTGCTTCSSPAWCTPARTASCSRSASRRGTSCGGACSRTWPPRRWRATSPRTRRWSPRCRRRCSSTCASPR</sequence>
<keyword evidence="5" id="KW-1185">Reference proteome</keyword>
<evidence type="ECO:0000256" key="2">
    <source>
        <dbReference type="SAM" id="MobiDB-lite"/>
    </source>
</evidence>
<dbReference type="InterPro" id="IPR001647">
    <property type="entry name" value="HTH_TetR"/>
</dbReference>
<dbReference type="Proteomes" id="UP000694287">
    <property type="component" value="Unassembled WGS sequence"/>
</dbReference>
<evidence type="ECO:0000256" key="1">
    <source>
        <dbReference type="ARBA" id="ARBA00023125"/>
    </source>
</evidence>
<keyword evidence="1" id="KW-0238">DNA-binding</keyword>
<reference evidence="4 5" key="1">
    <citation type="submission" date="2020-11" db="EMBL/GenBank/DDBJ databases">
        <title>Pseudonocardia abyssalis sp. nov. and Pseudonocardia oceani sp. nov., description and phylogenomic analysis of two novel actinomycetes isolated from the deep Southern Ocean.</title>
        <authorList>
            <person name="Parra J."/>
        </authorList>
    </citation>
    <scope>NUCLEOTIDE SEQUENCE [LARGE SCALE GENOMIC DNA]</scope>
    <source>
        <strain evidence="4 5">KRD-168</strain>
    </source>
</reference>
<evidence type="ECO:0000313" key="5">
    <source>
        <dbReference type="Proteomes" id="UP000694287"/>
    </source>
</evidence>
<feature type="compositionally biased region" description="Basic residues" evidence="2">
    <location>
        <begin position="25"/>
        <end position="38"/>
    </location>
</feature>